<feature type="short sequence motif" description="'KMSKS' region" evidence="8">
    <location>
        <begin position="211"/>
        <end position="215"/>
    </location>
</feature>
<keyword evidence="4 8" id="KW-0067">ATP-binding</keyword>
<keyword evidence="2 8" id="KW-0436">Ligase</keyword>
<gene>
    <name evidence="10" type="primary">trpS_1</name>
    <name evidence="8" type="synonym">trpS</name>
    <name evidence="10" type="ORF">GCM10007857_08730</name>
</gene>
<keyword evidence="6 8" id="KW-0030">Aminoacyl-tRNA synthetase</keyword>
<evidence type="ECO:0000256" key="2">
    <source>
        <dbReference type="ARBA" id="ARBA00022598"/>
    </source>
</evidence>
<dbReference type="NCBIfam" id="TIGR00233">
    <property type="entry name" value="trpS"/>
    <property type="match status" value="1"/>
</dbReference>
<dbReference type="CDD" id="cd00806">
    <property type="entry name" value="TrpRS_core"/>
    <property type="match status" value="1"/>
</dbReference>
<protein>
    <recommendedName>
        <fullName evidence="8">Tryptophan--tRNA ligase</fullName>
        <ecNumber evidence="8">6.1.1.2</ecNumber>
    </recommendedName>
    <alternativeName>
        <fullName evidence="8">Tryptophanyl-tRNA synthetase</fullName>
        <shortName evidence="8">TrpRS</shortName>
    </alternativeName>
</protein>
<evidence type="ECO:0000256" key="5">
    <source>
        <dbReference type="ARBA" id="ARBA00022917"/>
    </source>
</evidence>
<dbReference type="PANTHER" id="PTHR43766:SF1">
    <property type="entry name" value="TRYPTOPHAN--TRNA LIGASE, MITOCHONDRIAL"/>
    <property type="match status" value="1"/>
</dbReference>
<organism evidence="10 11">
    <name type="scientific">Bradyrhizobium iriomotense</name>
    <dbReference type="NCBI Taxonomy" id="441950"/>
    <lineage>
        <taxon>Bacteria</taxon>
        <taxon>Pseudomonadati</taxon>
        <taxon>Pseudomonadota</taxon>
        <taxon>Alphaproteobacteria</taxon>
        <taxon>Hyphomicrobiales</taxon>
        <taxon>Nitrobacteraceae</taxon>
        <taxon>Bradyrhizobium</taxon>
    </lineage>
</organism>
<dbReference type="Gene3D" id="1.10.240.10">
    <property type="entry name" value="Tyrosyl-Transfer RNA Synthetase"/>
    <property type="match status" value="1"/>
</dbReference>
<dbReference type="InterPro" id="IPR024109">
    <property type="entry name" value="Trp-tRNA-ligase_bac-type"/>
</dbReference>
<feature type="binding site" evidence="8">
    <location>
        <begin position="12"/>
        <end position="14"/>
    </location>
    <ligand>
        <name>ATP</name>
        <dbReference type="ChEBI" id="CHEBI:30616"/>
    </ligand>
</feature>
<comment type="function">
    <text evidence="8">Catalyzes the attachment of tryptophan to tRNA(Trp).</text>
</comment>
<evidence type="ECO:0000256" key="8">
    <source>
        <dbReference type="HAMAP-Rule" id="MF_00140"/>
    </source>
</evidence>
<keyword evidence="5 8" id="KW-0648">Protein biosynthesis</keyword>
<comment type="similarity">
    <text evidence="1 8 9">Belongs to the class-I aminoacyl-tRNA synthetase family.</text>
</comment>
<evidence type="ECO:0000256" key="7">
    <source>
        <dbReference type="ARBA" id="ARBA00049929"/>
    </source>
</evidence>
<comment type="subcellular location">
    <subcellularLocation>
        <location evidence="8">Cytoplasm</location>
    </subcellularLocation>
</comment>
<dbReference type="InterPro" id="IPR002306">
    <property type="entry name" value="Trp-tRNA-ligase"/>
</dbReference>
<evidence type="ECO:0000256" key="9">
    <source>
        <dbReference type="RuleBase" id="RU363036"/>
    </source>
</evidence>
<dbReference type="InterPro" id="IPR014729">
    <property type="entry name" value="Rossmann-like_a/b/a_fold"/>
</dbReference>
<feature type="binding site" evidence="8">
    <location>
        <begin position="211"/>
        <end position="215"/>
    </location>
    <ligand>
        <name>ATP</name>
        <dbReference type="ChEBI" id="CHEBI:30616"/>
    </ligand>
</feature>
<feature type="short sequence motif" description="'HIGH' region" evidence="8">
    <location>
        <begin position="13"/>
        <end position="21"/>
    </location>
</feature>
<evidence type="ECO:0000256" key="6">
    <source>
        <dbReference type="ARBA" id="ARBA00023146"/>
    </source>
</evidence>
<dbReference type="GO" id="GO:0016874">
    <property type="term" value="F:ligase activity"/>
    <property type="evidence" value="ECO:0007669"/>
    <property type="project" value="UniProtKB-KW"/>
</dbReference>
<dbReference type="InterPro" id="IPR001412">
    <property type="entry name" value="aa-tRNA-synth_I_CS"/>
</dbReference>
<dbReference type="PANTHER" id="PTHR43766">
    <property type="entry name" value="TRYPTOPHAN--TRNA LIGASE, MITOCHONDRIAL"/>
    <property type="match status" value="1"/>
</dbReference>
<evidence type="ECO:0000256" key="3">
    <source>
        <dbReference type="ARBA" id="ARBA00022741"/>
    </source>
</evidence>
<feature type="binding site" evidence="8">
    <location>
        <position position="140"/>
    </location>
    <ligand>
        <name>L-tryptophan</name>
        <dbReference type="ChEBI" id="CHEBI:57912"/>
    </ligand>
</feature>
<evidence type="ECO:0000256" key="1">
    <source>
        <dbReference type="ARBA" id="ARBA00005594"/>
    </source>
</evidence>
<keyword evidence="8" id="KW-0963">Cytoplasm</keyword>
<keyword evidence="3 8" id="KW-0547">Nucleotide-binding</keyword>
<dbReference type="Gene3D" id="3.40.50.620">
    <property type="entry name" value="HUPs"/>
    <property type="match status" value="1"/>
</dbReference>
<name>A0ABQ6APG4_9BRAD</name>
<dbReference type="PRINTS" id="PR01039">
    <property type="entry name" value="TRNASYNTHTRP"/>
</dbReference>
<reference evidence="11" key="1">
    <citation type="journal article" date="2019" name="Int. J. Syst. Evol. Microbiol.">
        <title>The Global Catalogue of Microorganisms (GCM) 10K type strain sequencing project: providing services to taxonomists for standard genome sequencing and annotation.</title>
        <authorList>
            <consortium name="The Broad Institute Genomics Platform"/>
            <consortium name="The Broad Institute Genome Sequencing Center for Infectious Disease"/>
            <person name="Wu L."/>
            <person name="Ma J."/>
        </authorList>
    </citation>
    <scope>NUCLEOTIDE SEQUENCE [LARGE SCALE GENOMIC DNA]</scope>
    <source>
        <strain evidence="11">NBRC 102520</strain>
    </source>
</reference>
<feature type="binding site" evidence="8">
    <location>
        <position position="202"/>
    </location>
    <ligand>
        <name>ATP</name>
        <dbReference type="ChEBI" id="CHEBI:30616"/>
    </ligand>
</feature>
<evidence type="ECO:0000313" key="10">
    <source>
        <dbReference type="EMBL" id="GLR84163.1"/>
    </source>
</evidence>
<dbReference type="Pfam" id="PF00579">
    <property type="entry name" value="tRNA-synt_1b"/>
    <property type="match status" value="1"/>
</dbReference>
<comment type="subunit">
    <text evidence="8">Homodimer.</text>
</comment>
<dbReference type="InterPro" id="IPR050203">
    <property type="entry name" value="Trp-tRNA_synthetase"/>
</dbReference>
<dbReference type="RefSeq" id="WP_284261485.1">
    <property type="nucleotide sequence ID" value="NZ_BSOW01000002.1"/>
</dbReference>
<dbReference type="EMBL" id="BSOW01000002">
    <property type="protein sequence ID" value="GLR84163.1"/>
    <property type="molecule type" value="Genomic_DNA"/>
</dbReference>
<dbReference type="InterPro" id="IPR002305">
    <property type="entry name" value="aa-tRNA-synth_Ic"/>
</dbReference>
<dbReference type="HAMAP" id="MF_00140_B">
    <property type="entry name" value="Trp_tRNA_synth_B"/>
    <property type="match status" value="1"/>
</dbReference>
<keyword evidence="11" id="KW-1185">Reference proteome</keyword>
<evidence type="ECO:0000313" key="11">
    <source>
        <dbReference type="Proteomes" id="UP001156905"/>
    </source>
</evidence>
<feature type="binding site" evidence="8">
    <location>
        <begin position="152"/>
        <end position="154"/>
    </location>
    <ligand>
        <name>ATP</name>
        <dbReference type="ChEBI" id="CHEBI:30616"/>
    </ligand>
</feature>
<dbReference type="PROSITE" id="PS00178">
    <property type="entry name" value="AA_TRNA_LIGASE_I"/>
    <property type="match status" value="1"/>
</dbReference>
<proteinExistence type="inferred from homology"/>
<dbReference type="SUPFAM" id="SSF52374">
    <property type="entry name" value="Nucleotidylyl transferase"/>
    <property type="match status" value="1"/>
</dbReference>
<comment type="caution">
    <text evidence="10">The sequence shown here is derived from an EMBL/GenBank/DDBJ whole genome shotgun (WGS) entry which is preliminary data.</text>
</comment>
<comment type="catalytic activity">
    <reaction evidence="7 8">
        <text>tRNA(Trp) + L-tryptophan + ATP = L-tryptophyl-tRNA(Trp) + AMP + diphosphate + H(+)</text>
        <dbReference type="Rhea" id="RHEA:24080"/>
        <dbReference type="Rhea" id="RHEA-COMP:9671"/>
        <dbReference type="Rhea" id="RHEA-COMP:9705"/>
        <dbReference type="ChEBI" id="CHEBI:15378"/>
        <dbReference type="ChEBI" id="CHEBI:30616"/>
        <dbReference type="ChEBI" id="CHEBI:33019"/>
        <dbReference type="ChEBI" id="CHEBI:57912"/>
        <dbReference type="ChEBI" id="CHEBI:78442"/>
        <dbReference type="ChEBI" id="CHEBI:78535"/>
        <dbReference type="ChEBI" id="CHEBI:456215"/>
        <dbReference type="EC" id="6.1.1.2"/>
    </reaction>
</comment>
<dbReference type="Proteomes" id="UP001156905">
    <property type="component" value="Unassembled WGS sequence"/>
</dbReference>
<evidence type="ECO:0000256" key="4">
    <source>
        <dbReference type="ARBA" id="ARBA00022840"/>
    </source>
</evidence>
<sequence>MPFVERVFSGVQPTGNLHLGNYLGAIVNFVKMQETHNCIYCVVDMHAITQGVDVWGGPAELARNTREVTAAFIASGIDPKKHIVFNQSQVAGHAELAWIFNCVARMGWLNRMTQFKEKAGKDRENASVGLYDYPVLMAADILLYRATLVPVGEDQKQHLELSRDIAQKFNNDFGDSIRGHGFGDGLFFPLPEPLITGPATRVMSLRDGTKKMSKSDASDYSRINLTDDADTIAQKVRKAKTDPEPLPTEEKGLEARPEADNLVGIFAALSGRAKADVLHDFGGGQFSSFKNALVDLCVTKLAPIAGEMKRLVADPGHIDAILNDGADRARAIADETMALSKDIVGFIRRR</sequence>
<feature type="binding site" evidence="8">
    <location>
        <begin position="20"/>
        <end position="21"/>
    </location>
    <ligand>
        <name>ATP</name>
        <dbReference type="ChEBI" id="CHEBI:30616"/>
    </ligand>
</feature>
<accession>A0ABQ6APG4</accession>
<dbReference type="EC" id="6.1.1.2" evidence="8"/>